<evidence type="ECO:0000313" key="3">
    <source>
        <dbReference type="EMBL" id="SDH64750.1"/>
    </source>
</evidence>
<keyword evidence="1" id="KW-0732">Signal</keyword>
<proteinExistence type="predicted"/>
<dbReference type="Proteomes" id="UP000198923">
    <property type="component" value="Unassembled WGS sequence"/>
</dbReference>
<dbReference type="Pfam" id="PF03713">
    <property type="entry name" value="DUF305"/>
    <property type="match status" value="1"/>
</dbReference>
<evidence type="ECO:0000259" key="2">
    <source>
        <dbReference type="Pfam" id="PF03713"/>
    </source>
</evidence>
<dbReference type="PROSITE" id="PS51257">
    <property type="entry name" value="PROKAR_LIPOPROTEIN"/>
    <property type="match status" value="1"/>
</dbReference>
<dbReference type="Gene3D" id="1.20.1260.10">
    <property type="match status" value="1"/>
</dbReference>
<dbReference type="InterPro" id="IPR012347">
    <property type="entry name" value="Ferritin-like"/>
</dbReference>
<dbReference type="RefSeq" id="WP_093172062.1">
    <property type="nucleotide sequence ID" value="NZ_FNCN01000019.1"/>
</dbReference>
<gene>
    <name evidence="3" type="ORF">SAMN05421505_119105</name>
</gene>
<evidence type="ECO:0000313" key="4">
    <source>
        <dbReference type="Proteomes" id="UP000198923"/>
    </source>
</evidence>
<feature type="domain" description="DUF305" evidence="2">
    <location>
        <begin position="58"/>
        <end position="202"/>
    </location>
</feature>
<protein>
    <submittedName>
        <fullName evidence="3">Uncharacterized conserved protein, DUF305 family</fullName>
    </submittedName>
</protein>
<dbReference type="EMBL" id="FNCN01000019">
    <property type="protein sequence ID" value="SDH64750.1"/>
    <property type="molecule type" value="Genomic_DNA"/>
</dbReference>
<dbReference type="STRING" id="504805.SAMN05421505_119105"/>
<name>A0A1G8E4V5_9ACTN</name>
<dbReference type="OrthoDB" id="26872at2"/>
<dbReference type="InterPro" id="IPR005183">
    <property type="entry name" value="DUF305_CopM-like"/>
</dbReference>
<feature type="chain" id="PRO_5011724301" evidence="1">
    <location>
        <begin position="25"/>
        <end position="204"/>
    </location>
</feature>
<evidence type="ECO:0000256" key="1">
    <source>
        <dbReference type="SAM" id="SignalP"/>
    </source>
</evidence>
<feature type="signal peptide" evidence="1">
    <location>
        <begin position="1"/>
        <end position="24"/>
    </location>
</feature>
<keyword evidence="4" id="KW-1185">Reference proteome</keyword>
<sequence length="204" mass="21581">MKNRAPVMAVLCILLLSGCGGHSAAGHTAAGDHPAATSVALPEELGPEATSNSYNDADVMFLQMLIPYNGQGMDVAWLADSRGVNGEVKKLAASIVKSHTSEIATAAGWLKGWNKPMTAPPDEHDHHGGMPGMTAQELKLVKEAPDEGFQEKLLNTLIAHHDDAVQMARGALADGSNPEVMDLAKKVEALRSSQVKQMLKLLGQ</sequence>
<dbReference type="PANTHER" id="PTHR36933">
    <property type="entry name" value="SLL0788 PROTEIN"/>
    <property type="match status" value="1"/>
</dbReference>
<dbReference type="PANTHER" id="PTHR36933:SF1">
    <property type="entry name" value="SLL0788 PROTEIN"/>
    <property type="match status" value="1"/>
</dbReference>
<organism evidence="3 4">
    <name type="scientific">Sinosporangium album</name>
    <dbReference type="NCBI Taxonomy" id="504805"/>
    <lineage>
        <taxon>Bacteria</taxon>
        <taxon>Bacillati</taxon>
        <taxon>Actinomycetota</taxon>
        <taxon>Actinomycetes</taxon>
        <taxon>Streptosporangiales</taxon>
        <taxon>Streptosporangiaceae</taxon>
        <taxon>Sinosporangium</taxon>
    </lineage>
</organism>
<reference evidence="3 4" key="1">
    <citation type="submission" date="2016-10" db="EMBL/GenBank/DDBJ databases">
        <authorList>
            <person name="de Groot N.N."/>
        </authorList>
    </citation>
    <scope>NUCLEOTIDE SEQUENCE [LARGE SCALE GENOMIC DNA]</scope>
    <source>
        <strain evidence="3 4">CPCC 201354</strain>
    </source>
</reference>
<dbReference type="AlphaFoldDB" id="A0A1G8E4V5"/>
<accession>A0A1G8E4V5</accession>